<evidence type="ECO:0000313" key="3">
    <source>
        <dbReference type="Proteomes" id="UP001218218"/>
    </source>
</evidence>
<accession>A0AAD7AAT0</accession>
<protein>
    <recommendedName>
        <fullName evidence="4">F-box domain-containing protein</fullName>
    </recommendedName>
</protein>
<keyword evidence="1" id="KW-0175">Coiled coil</keyword>
<comment type="caution">
    <text evidence="2">The sequence shown here is derived from an EMBL/GenBank/DDBJ whole genome shotgun (WGS) entry which is preliminary data.</text>
</comment>
<gene>
    <name evidence="2" type="ORF">DFH08DRAFT_774729</name>
</gene>
<dbReference type="EMBL" id="JARIHO010000011">
    <property type="protein sequence ID" value="KAJ7353628.1"/>
    <property type="molecule type" value="Genomic_DNA"/>
</dbReference>
<name>A0AAD7AAT0_9AGAR</name>
<evidence type="ECO:0000256" key="1">
    <source>
        <dbReference type="SAM" id="Coils"/>
    </source>
</evidence>
<organism evidence="2 3">
    <name type="scientific">Mycena albidolilacea</name>
    <dbReference type="NCBI Taxonomy" id="1033008"/>
    <lineage>
        <taxon>Eukaryota</taxon>
        <taxon>Fungi</taxon>
        <taxon>Dikarya</taxon>
        <taxon>Basidiomycota</taxon>
        <taxon>Agaricomycotina</taxon>
        <taxon>Agaricomycetes</taxon>
        <taxon>Agaricomycetidae</taxon>
        <taxon>Agaricales</taxon>
        <taxon>Marasmiineae</taxon>
        <taxon>Mycenaceae</taxon>
        <taxon>Mycena</taxon>
    </lineage>
</organism>
<dbReference type="Proteomes" id="UP001218218">
    <property type="component" value="Unassembled WGS sequence"/>
</dbReference>
<proteinExistence type="predicted"/>
<reference evidence="2" key="1">
    <citation type="submission" date="2023-03" db="EMBL/GenBank/DDBJ databases">
        <title>Massive genome expansion in bonnet fungi (Mycena s.s.) driven by repeated elements and novel gene families across ecological guilds.</title>
        <authorList>
            <consortium name="Lawrence Berkeley National Laboratory"/>
            <person name="Harder C.B."/>
            <person name="Miyauchi S."/>
            <person name="Viragh M."/>
            <person name="Kuo A."/>
            <person name="Thoen E."/>
            <person name="Andreopoulos B."/>
            <person name="Lu D."/>
            <person name="Skrede I."/>
            <person name="Drula E."/>
            <person name="Henrissat B."/>
            <person name="Morin E."/>
            <person name="Kohler A."/>
            <person name="Barry K."/>
            <person name="LaButti K."/>
            <person name="Morin E."/>
            <person name="Salamov A."/>
            <person name="Lipzen A."/>
            <person name="Mereny Z."/>
            <person name="Hegedus B."/>
            <person name="Baldrian P."/>
            <person name="Stursova M."/>
            <person name="Weitz H."/>
            <person name="Taylor A."/>
            <person name="Grigoriev I.V."/>
            <person name="Nagy L.G."/>
            <person name="Martin F."/>
            <person name="Kauserud H."/>
        </authorList>
    </citation>
    <scope>NUCLEOTIDE SEQUENCE</scope>
    <source>
        <strain evidence="2">CBHHK002</strain>
    </source>
</reference>
<evidence type="ECO:0008006" key="4">
    <source>
        <dbReference type="Google" id="ProtNLM"/>
    </source>
</evidence>
<feature type="coiled-coil region" evidence="1">
    <location>
        <begin position="26"/>
        <end position="67"/>
    </location>
</feature>
<keyword evidence="3" id="KW-1185">Reference proteome</keyword>
<sequence>MDSLAPLFRSNDAPLPSQTIIVREILQDKKVELSALGDEISRLELTLRALRRKYADLVAEVNQYSSILSPIRTLPHEIIGEIFLYFSPSMDNTHAQVRLPWKLGHICYRWRTIAFALGELWPMLDLRRRSYQRSQLGLRPRDEEFADGLGGAASFVGSEDVKGFEIATTLDYIEGYLQRFGNRPLSFRLWAHDFAVSILLEALLKHSALWKEMVLVDLSPVRLDRLSHSDVDLRGLHKIAFVCTTHLLSHHIFPYRVTPHLTDLALVRVSIPRSTHSHIPWANLIRYCEIGCAWPSGDQERLASYRKLTNLRTLRMELSQYRFLETNTPLFLPNLRAASLHFLEPCITKLMQSFEMPALEDFTILYCGDVGKPLGFLIPRSSPRLKSLRVRACSSFPFDHDPDDLDCALELFWDLKEIVIDVPDLISHSFVSRLIPYDDQLSFAPKLEIIRFSNSAFVDKSCKWQTLVELLRSRFRPTVPGISRLRTFGFYIHDWSNDVNVTSGLKALGTRNNWDIRIDDTYRFPAWSEPRW</sequence>
<evidence type="ECO:0000313" key="2">
    <source>
        <dbReference type="EMBL" id="KAJ7353628.1"/>
    </source>
</evidence>
<dbReference type="AlphaFoldDB" id="A0AAD7AAT0"/>